<proteinExistence type="predicted"/>
<gene>
    <name evidence="1" type="ORF">CN585_01865</name>
</gene>
<accession>A0A1X3MTD1</accession>
<name>A0A1X3MTD1_9BACI</name>
<keyword evidence="1" id="KW-0378">Hydrolase</keyword>
<sequence length="41" mass="4652">MRSEGLVGGELISEDILIVNVPKDELMELFRVIERKKANPL</sequence>
<protein>
    <submittedName>
        <fullName evidence="1">Hydrolase</fullName>
    </submittedName>
</protein>
<evidence type="ECO:0000313" key="1">
    <source>
        <dbReference type="EMBL" id="PEQ09786.1"/>
    </source>
</evidence>
<comment type="caution">
    <text evidence="1">The sequence shown here is derived from an EMBL/GenBank/DDBJ whole genome shotgun (WGS) entry which is preliminary data.</text>
</comment>
<dbReference type="GO" id="GO:0016787">
    <property type="term" value="F:hydrolase activity"/>
    <property type="evidence" value="ECO:0007669"/>
    <property type="project" value="UniProtKB-KW"/>
</dbReference>
<dbReference type="EMBL" id="NUBY01000008">
    <property type="protein sequence ID" value="PEQ09786.1"/>
    <property type="molecule type" value="Genomic_DNA"/>
</dbReference>
<evidence type="ECO:0000313" key="2">
    <source>
        <dbReference type="Proteomes" id="UP000220841"/>
    </source>
</evidence>
<dbReference type="AlphaFoldDB" id="A0A1X3MTD1"/>
<reference evidence="1 2" key="1">
    <citation type="submission" date="2017-09" db="EMBL/GenBank/DDBJ databases">
        <title>Large-scale bioinformatics analysis of Bacillus genomes uncovers conserved roles of natural products in bacterial physiology.</title>
        <authorList>
            <consortium name="Agbiome Team Llc"/>
            <person name="Bleich R.M."/>
            <person name="Grubbs K.J."/>
            <person name="Santa Maria K.C."/>
            <person name="Allen S.E."/>
            <person name="Farag S."/>
            <person name="Shank E.A."/>
            <person name="Bowers A."/>
        </authorList>
    </citation>
    <scope>NUCLEOTIDE SEQUENCE [LARGE SCALE GENOMIC DNA]</scope>
    <source>
        <strain evidence="1 2">AFS021349</strain>
    </source>
</reference>
<organism evidence="1 2">
    <name type="scientific">Bacillus toyonensis</name>
    <dbReference type="NCBI Taxonomy" id="155322"/>
    <lineage>
        <taxon>Bacteria</taxon>
        <taxon>Bacillati</taxon>
        <taxon>Bacillota</taxon>
        <taxon>Bacilli</taxon>
        <taxon>Bacillales</taxon>
        <taxon>Bacillaceae</taxon>
        <taxon>Bacillus</taxon>
        <taxon>Bacillus cereus group</taxon>
    </lineage>
</organism>
<dbReference type="RefSeq" id="WP_001255858.1">
    <property type="nucleotide sequence ID" value="NZ_MSAB01000001.1"/>
</dbReference>
<dbReference type="Proteomes" id="UP000220841">
    <property type="component" value="Unassembled WGS sequence"/>
</dbReference>